<comment type="caution">
    <text evidence="2">The sequence shown here is derived from an EMBL/GenBank/DDBJ whole genome shotgun (WGS) entry which is preliminary data.</text>
</comment>
<gene>
    <name evidence="2" type="ORF">GCM10010280_59460</name>
</gene>
<protein>
    <recommendedName>
        <fullName evidence="1">MbtH-like domain-containing protein</fullName>
    </recommendedName>
</protein>
<accession>A0A918C4Q2</accession>
<name>A0A918C4Q2_9ACTN</name>
<dbReference type="SMART" id="SM00923">
    <property type="entry name" value="MbtH"/>
    <property type="match status" value="1"/>
</dbReference>
<dbReference type="GO" id="GO:0005829">
    <property type="term" value="C:cytosol"/>
    <property type="evidence" value="ECO:0007669"/>
    <property type="project" value="TreeGrafter"/>
</dbReference>
<dbReference type="InterPro" id="IPR038020">
    <property type="entry name" value="MbtH-like_sf"/>
</dbReference>
<sequence>MTAISEDEDNRAYAVVVNHEEQYSIWPVDQDLPTGWRTEGTTGSKDACLDHIERVWTDMRPLSLRLFMEEQARRLEADEPHDQDLEEDEVPSLLDRLATGDHPVEPGLRPERTAVALRESLERGYVLVRFTETRGGSELGVTVDPEATDTSAADFDAGTGTLRLVGDLTLDFESARCHADIDLATLQGHGRLERTAPVGQPLT</sequence>
<dbReference type="PANTHER" id="PTHR38444">
    <property type="entry name" value="ENTEROBACTIN BIOSYNTHESIS PROTEIN YBDZ"/>
    <property type="match status" value="1"/>
</dbReference>
<reference evidence="2" key="1">
    <citation type="journal article" date="2014" name="Int. J. Syst. Evol. Microbiol.">
        <title>Complete genome sequence of Corynebacterium casei LMG S-19264T (=DSM 44701T), isolated from a smear-ripened cheese.</title>
        <authorList>
            <consortium name="US DOE Joint Genome Institute (JGI-PGF)"/>
            <person name="Walter F."/>
            <person name="Albersmeier A."/>
            <person name="Kalinowski J."/>
            <person name="Ruckert C."/>
        </authorList>
    </citation>
    <scope>NUCLEOTIDE SEQUENCE</scope>
    <source>
        <strain evidence="2">JCM 4403</strain>
    </source>
</reference>
<organism evidence="2 3">
    <name type="scientific">Streptomyces pilosus</name>
    <dbReference type="NCBI Taxonomy" id="28893"/>
    <lineage>
        <taxon>Bacteria</taxon>
        <taxon>Bacillati</taxon>
        <taxon>Actinomycetota</taxon>
        <taxon>Actinomycetes</taxon>
        <taxon>Kitasatosporales</taxon>
        <taxon>Streptomycetaceae</taxon>
        <taxon>Streptomyces</taxon>
    </lineage>
</organism>
<dbReference type="RefSeq" id="WP_189561136.1">
    <property type="nucleotide sequence ID" value="NZ_BMTU01000016.1"/>
</dbReference>
<dbReference type="SUPFAM" id="SSF160582">
    <property type="entry name" value="MbtH-like"/>
    <property type="match status" value="1"/>
</dbReference>
<reference evidence="2" key="2">
    <citation type="submission" date="2020-09" db="EMBL/GenBank/DDBJ databases">
        <authorList>
            <person name="Sun Q."/>
            <person name="Ohkuma M."/>
        </authorList>
    </citation>
    <scope>NUCLEOTIDE SEQUENCE</scope>
    <source>
        <strain evidence="2">JCM 4403</strain>
    </source>
</reference>
<dbReference type="EMBL" id="BMTU01000016">
    <property type="protein sequence ID" value="GGR03536.1"/>
    <property type="molecule type" value="Genomic_DNA"/>
</dbReference>
<dbReference type="AlphaFoldDB" id="A0A918C4Q2"/>
<dbReference type="PANTHER" id="PTHR38444:SF1">
    <property type="entry name" value="ENTEROBACTIN BIOSYNTHESIS PROTEIN YBDZ"/>
    <property type="match status" value="1"/>
</dbReference>
<dbReference type="Pfam" id="PF03621">
    <property type="entry name" value="MbtH"/>
    <property type="match status" value="1"/>
</dbReference>
<evidence type="ECO:0000313" key="3">
    <source>
        <dbReference type="Proteomes" id="UP000656732"/>
    </source>
</evidence>
<proteinExistence type="predicted"/>
<dbReference type="InterPro" id="IPR037407">
    <property type="entry name" value="MLP_fam"/>
</dbReference>
<evidence type="ECO:0000313" key="2">
    <source>
        <dbReference type="EMBL" id="GGR03536.1"/>
    </source>
</evidence>
<feature type="domain" description="MbtH-like" evidence="1">
    <location>
        <begin position="4"/>
        <end position="54"/>
    </location>
</feature>
<dbReference type="InterPro" id="IPR005153">
    <property type="entry name" value="MbtH-like_dom"/>
</dbReference>
<dbReference type="Proteomes" id="UP000656732">
    <property type="component" value="Unassembled WGS sequence"/>
</dbReference>
<dbReference type="Gene3D" id="3.90.820.10">
    <property type="entry name" value="Structural Genomics, Unknown Function 30-nov-00 1gh9 Mol_id"/>
    <property type="match status" value="1"/>
</dbReference>
<evidence type="ECO:0000259" key="1">
    <source>
        <dbReference type="SMART" id="SM00923"/>
    </source>
</evidence>
<dbReference type="GO" id="GO:0019290">
    <property type="term" value="P:siderophore biosynthetic process"/>
    <property type="evidence" value="ECO:0007669"/>
    <property type="project" value="TreeGrafter"/>
</dbReference>
<keyword evidence="3" id="KW-1185">Reference proteome</keyword>